<comment type="caution">
    <text evidence="1">The sequence shown here is derived from an EMBL/GenBank/DDBJ whole genome shotgun (WGS) entry which is preliminary data.</text>
</comment>
<keyword evidence="2" id="KW-1185">Reference proteome</keyword>
<name>M8E6A1_9BACL</name>
<evidence type="ECO:0000313" key="1">
    <source>
        <dbReference type="EMBL" id="EMT50980.1"/>
    </source>
</evidence>
<sequence length="67" mass="7994">MDICGIFLYAMCIEEKRTLVVFPRPVGDQRGDILPVLVGTQLFEESFVRYRKRRTEKHDFKYENLLL</sequence>
<proteinExistence type="predicted"/>
<dbReference type="EMBL" id="APBN01000011">
    <property type="protein sequence ID" value="EMT50980.1"/>
    <property type="molecule type" value="Genomic_DNA"/>
</dbReference>
<protein>
    <submittedName>
        <fullName evidence="1">Uncharacterized protein</fullName>
    </submittedName>
</protein>
<accession>M8E6A1</accession>
<dbReference type="Proteomes" id="UP000012081">
    <property type="component" value="Unassembled WGS sequence"/>
</dbReference>
<reference evidence="1 2" key="1">
    <citation type="submission" date="2013-03" db="EMBL/GenBank/DDBJ databases">
        <title>Assembly of a new bacterial strain Brevibacillus borstelensis AK1.</title>
        <authorList>
            <person name="Rajan I."/>
            <person name="PoliReddy D."/>
            <person name="Sugumar T."/>
            <person name="Rathinam K."/>
            <person name="Alqarawi S."/>
            <person name="Khalil A.B."/>
            <person name="Sivakumar N."/>
        </authorList>
    </citation>
    <scope>NUCLEOTIDE SEQUENCE [LARGE SCALE GENOMIC DNA]</scope>
    <source>
        <strain evidence="1 2">AK1</strain>
    </source>
</reference>
<evidence type="ECO:0000313" key="2">
    <source>
        <dbReference type="Proteomes" id="UP000012081"/>
    </source>
</evidence>
<organism evidence="1 2">
    <name type="scientific">Brevibacillus borstelensis AK1</name>
    <dbReference type="NCBI Taxonomy" id="1300222"/>
    <lineage>
        <taxon>Bacteria</taxon>
        <taxon>Bacillati</taxon>
        <taxon>Bacillota</taxon>
        <taxon>Bacilli</taxon>
        <taxon>Bacillales</taxon>
        <taxon>Paenibacillaceae</taxon>
        <taxon>Brevibacillus</taxon>
    </lineage>
</organism>
<gene>
    <name evidence="1" type="ORF">I532_20281</name>
</gene>
<dbReference type="AlphaFoldDB" id="M8E6A1"/>